<feature type="signal peptide" evidence="1">
    <location>
        <begin position="1"/>
        <end position="28"/>
    </location>
</feature>
<evidence type="ECO:0000313" key="4">
    <source>
        <dbReference type="Proteomes" id="UP000534783"/>
    </source>
</evidence>
<dbReference type="PANTHER" id="PTHR34606">
    <property type="entry name" value="BON DOMAIN-CONTAINING PROTEIN"/>
    <property type="match status" value="1"/>
</dbReference>
<evidence type="ECO:0000259" key="2">
    <source>
        <dbReference type="PROSITE" id="PS50914"/>
    </source>
</evidence>
<dbReference type="PANTHER" id="PTHR34606:SF15">
    <property type="entry name" value="BON DOMAIN-CONTAINING PROTEIN"/>
    <property type="match status" value="1"/>
</dbReference>
<keyword evidence="4" id="KW-1185">Reference proteome</keyword>
<proteinExistence type="predicted"/>
<evidence type="ECO:0000313" key="3">
    <source>
        <dbReference type="EMBL" id="NKE73339.1"/>
    </source>
</evidence>
<accession>A0A7X6DUD8</accession>
<protein>
    <submittedName>
        <fullName evidence="3">BON domain-containing protein</fullName>
    </submittedName>
</protein>
<sequence>MKRTFLPMGTLFGFFFLMIATAVSPAWSAPKGPTGPAASDLEITTRVKALFDRDNHVDLSDVDVKTENGIVILSGTVLTHYERGYAVQTAGEIPVVKELVDRIKVVAPLTPDIALAKKIRADLLKNPMVNISKLNVTVEDGSVRLQGYALSESQKRQAGDLVRDRKQVASLQNEIKVLSEE</sequence>
<feature type="chain" id="PRO_5030987741" evidence="1">
    <location>
        <begin position="29"/>
        <end position="181"/>
    </location>
</feature>
<feature type="domain" description="BON" evidence="2">
    <location>
        <begin position="111"/>
        <end position="179"/>
    </location>
</feature>
<dbReference type="AlphaFoldDB" id="A0A7X6DUD8"/>
<gene>
    <name evidence="3" type="ORF">MNODULE_21500</name>
</gene>
<dbReference type="Gene3D" id="3.30.1340.30">
    <property type="match status" value="2"/>
</dbReference>
<dbReference type="PROSITE" id="PS50914">
    <property type="entry name" value="BON"/>
    <property type="match status" value="2"/>
</dbReference>
<dbReference type="Proteomes" id="UP000534783">
    <property type="component" value="Unassembled WGS sequence"/>
</dbReference>
<dbReference type="Pfam" id="PF04972">
    <property type="entry name" value="BON"/>
    <property type="match status" value="2"/>
</dbReference>
<keyword evidence="1" id="KW-0732">Signal</keyword>
<feature type="domain" description="BON" evidence="2">
    <location>
        <begin position="39"/>
        <end position="107"/>
    </location>
</feature>
<name>A0A7X6DUD8_9BACT</name>
<dbReference type="InterPro" id="IPR051686">
    <property type="entry name" value="Lipoprotein_DolP"/>
</dbReference>
<reference evidence="3 4" key="1">
    <citation type="journal article" date="2020" name="Nature">
        <title>Bacterial chemolithoautotrophy via manganese oxidation.</title>
        <authorList>
            <person name="Yu H."/>
            <person name="Leadbetter J.R."/>
        </authorList>
    </citation>
    <scope>NUCLEOTIDE SEQUENCE [LARGE SCALE GENOMIC DNA]</scope>
    <source>
        <strain evidence="3 4">Mn-1</strain>
    </source>
</reference>
<evidence type="ECO:0000256" key="1">
    <source>
        <dbReference type="SAM" id="SignalP"/>
    </source>
</evidence>
<dbReference type="RefSeq" id="WP_168063291.1">
    <property type="nucleotide sequence ID" value="NZ_VTOW01000006.1"/>
</dbReference>
<organism evidence="3 4">
    <name type="scientific">Candidatus Manganitrophus noduliformans</name>
    <dbReference type="NCBI Taxonomy" id="2606439"/>
    <lineage>
        <taxon>Bacteria</taxon>
        <taxon>Pseudomonadati</taxon>
        <taxon>Nitrospirota</taxon>
        <taxon>Nitrospiria</taxon>
        <taxon>Candidatus Troglogloeales</taxon>
        <taxon>Candidatus Manganitrophaceae</taxon>
        <taxon>Candidatus Manganitrophus</taxon>
    </lineage>
</organism>
<comment type="caution">
    <text evidence="3">The sequence shown here is derived from an EMBL/GenBank/DDBJ whole genome shotgun (WGS) entry which is preliminary data.</text>
</comment>
<dbReference type="EMBL" id="VTOW01000006">
    <property type="protein sequence ID" value="NKE73339.1"/>
    <property type="molecule type" value="Genomic_DNA"/>
</dbReference>
<dbReference type="InterPro" id="IPR007055">
    <property type="entry name" value="BON_dom"/>
</dbReference>